<evidence type="ECO:0000313" key="1">
    <source>
        <dbReference type="EMBL" id="AGH44893.1"/>
    </source>
</evidence>
<dbReference type="EMBL" id="CP003837">
    <property type="protein sequence ID" value="AGH44893.1"/>
    <property type="molecule type" value="Genomic_DNA"/>
</dbReference>
<name>K7ALD5_9ALTE</name>
<dbReference type="PATRIC" id="fig|1129794.4.peg.2769"/>
<dbReference type="AlphaFoldDB" id="K7ALD5"/>
<accession>K7ALD5</accession>
<dbReference type="HOGENOM" id="CLU_2718683_0_0_6"/>
<dbReference type="KEGG" id="gps:C427_2784"/>
<dbReference type="STRING" id="1129794.C427_2784"/>
<keyword evidence="2" id="KW-1185">Reference proteome</keyword>
<sequence>MCPRAHYAESLHSIDESADYLRKTDTSLMLHYSAGVLQAFETLYNRHKGGLYRHFIRHISEPSLAEYLYQYI</sequence>
<protein>
    <submittedName>
        <fullName evidence="1">ECF subfamily RNA polymerase sigma-24 factor</fullName>
    </submittedName>
</protein>
<dbReference type="Proteomes" id="UP000011864">
    <property type="component" value="Chromosome"/>
</dbReference>
<reference evidence="1 2" key="1">
    <citation type="journal article" date="2013" name="Genome Announc.">
        <title>Complete Genome Sequence of Glaciecola psychrophila Strain 170T.</title>
        <authorList>
            <person name="Yin J."/>
            <person name="Chen J."/>
            <person name="Liu G."/>
            <person name="Yu Y."/>
            <person name="Song L."/>
            <person name="Wang X."/>
            <person name="Qu X."/>
        </authorList>
    </citation>
    <scope>NUCLEOTIDE SEQUENCE [LARGE SCALE GENOMIC DNA]</scope>
    <source>
        <strain evidence="1 2">170</strain>
    </source>
</reference>
<gene>
    <name evidence="1" type="ORF">C427_2784</name>
</gene>
<organism evidence="1 2">
    <name type="scientific">Paraglaciecola psychrophila 170</name>
    <dbReference type="NCBI Taxonomy" id="1129794"/>
    <lineage>
        <taxon>Bacteria</taxon>
        <taxon>Pseudomonadati</taxon>
        <taxon>Pseudomonadota</taxon>
        <taxon>Gammaproteobacteria</taxon>
        <taxon>Alteromonadales</taxon>
        <taxon>Alteromonadaceae</taxon>
        <taxon>Paraglaciecola</taxon>
    </lineage>
</organism>
<dbReference type="OrthoDB" id="9784272at2"/>
<proteinExistence type="predicted"/>
<evidence type="ECO:0000313" key="2">
    <source>
        <dbReference type="Proteomes" id="UP000011864"/>
    </source>
</evidence>